<keyword evidence="2" id="KW-1133">Transmembrane helix</keyword>
<feature type="transmembrane region" description="Helical" evidence="2">
    <location>
        <begin position="308"/>
        <end position="331"/>
    </location>
</feature>
<accession>A0A811QBE8</accession>
<dbReference type="PANTHER" id="PTHR31325">
    <property type="entry name" value="OS01G0798800 PROTEIN-RELATED"/>
    <property type="match status" value="1"/>
</dbReference>
<comment type="caution">
    <text evidence="4">The sequence shown here is derived from an EMBL/GenBank/DDBJ whole genome shotgun (WGS) entry which is preliminary data.</text>
</comment>
<evidence type="ECO:0000313" key="4">
    <source>
        <dbReference type="EMBL" id="CAD6256618.1"/>
    </source>
</evidence>
<feature type="transmembrane region" description="Helical" evidence="2">
    <location>
        <begin position="137"/>
        <end position="154"/>
    </location>
</feature>
<gene>
    <name evidence="4" type="ORF">NCGR_LOCUS40122</name>
</gene>
<keyword evidence="2" id="KW-0812">Transmembrane</keyword>
<dbReference type="Pfam" id="PF13968">
    <property type="entry name" value="DUF4220"/>
    <property type="match status" value="1"/>
</dbReference>
<feature type="compositionally biased region" description="Basic and acidic residues" evidence="1">
    <location>
        <begin position="542"/>
        <end position="553"/>
    </location>
</feature>
<dbReference type="InterPro" id="IPR025315">
    <property type="entry name" value="DUF4220"/>
</dbReference>
<feature type="transmembrane region" description="Helical" evidence="2">
    <location>
        <begin position="15"/>
        <end position="35"/>
    </location>
</feature>
<dbReference type="EMBL" id="CAJGYO010000010">
    <property type="protein sequence ID" value="CAD6256618.1"/>
    <property type="molecule type" value="Genomic_DNA"/>
</dbReference>
<evidence type="ECO:0000256" key="2">
    <source>
        <dbReference type="SAM" id="Phobius"/>
    </source>
</evidence>
<feature type="region of interest" description="Disordered" evidence="1">
    <location>
        <begin position="932"/>
        <end position="1008"/>
    </location>
</feature>
<dbReference type="OrthoDB" id="670233at2759"/>
<feature type="region of interest" description="Disordered" evidence="1">
    <location>
        <begin position="530"/>
        <end position="553"/>
    </location>
</feature>
<sequence length="1008" mass="114738">MSFSAAVQWWEDWQLRLLVLASLFFQYFLFAAAIVRKLRVPHWFRALIWLAYQGGDVVAVYALATLFNQHKEEALARYHLDTLWAPVLLLHLGGQDGITAYSIEDNENWRRYLLLAVCQITVAIYVFRKSWWSGDMILLRAAILLFVPGILKCLEKPWALKNATVTSIMNSSDPRLDRTLEEDDGVQKDIYSQEDYVQAAAECVATLESKPLELFEDEVADQPYHLLVDLGHPYSVRLSNLRLVAPRTARADVHGLVRSSLSKAFDRLYTKHKASFGGLLRAAVVLLTFVDIGLFQRSHRGVYDRADVVVTYVLLCCTAALEFVSACLVLGSGLPKPDDQLAQYNLFGYLARGEKHPRFSALARLLGARLQLDRLWCTSPPEPSLGITRLVYDHVAAGWKDYIWKSLYERDAATGGWKRKPTLTDGVRAYRLFNDSRGQRTLEREGCVGRSAIEESLRMPFNESVLLWHLATEFCYFDHVDTGNDATRHSRMVSNYMAYLLFVEPEMLIPGARSKLFRATYHELRKMLKPPPEDEEAIELEPTEKKAPPPRAKNEMVRKVIQKVKSTIGLGSEDLVHKAWAVAHELMEFAEEKKWEFIDERKEVMRALLCAKKKADEFIDVKNKKRDEVWNKLMEVMGSAQKKADEFIIKSNKAEEAMEGKSILVKVMKEAKETAELFIKEKQTKDQERITELLQCAKNKAEEFIKIEEEKTKAEVVSCMRTEQEEEEKKVVTVKEFSKNAGEVIQLLMDGRTEAKVKAEEFINGANKFINGANKFINEEKKKKQTNEEEKITYLLESAKKAAEEFVNNEEKMAAEARWKEEEKSVLAAKEFSKQAGEAIKLVDEENQKLAELVDRNLITKNEGLLMIRAREHADDKMWAVIQGVWVEMLCFSAGRCRGYLHAKSLGNGGEYLSYVWLLLSYMGMETMPEKMQRPESPTVGDTGDLVKAPTDEDEMEEEPAQVRRRTAAPTPQPRHDAGAAQEQQRLVATPMPAKSATAVVPVGDDIV</sequence>
<dbReference type="InterPro" id="IPR007658">
    <property type="entry name" value="DUF594"/>
</dbReference>
<dbReference type="AlphaFoldDB" id="A0A811QBE8"/>
<dbReference type="Pfam" id="PF04578">
    <property type="entry name" value="DUF594"/>
    <property type="match status" value="1"/>
</dbReference>
<feature type="domain" description="DUF4220" evidence="3">
    <location>
        <begin position="49"/>
        <end position="332"/>
    </location>
</feature>
<keyword evidence="2" id="KW-0472">Membrane</keyword>
<evidence type="ECO:0000313" key="5">
    <source>
        <dbReference type="Proteomes" id="UP000604825"/>
    </source>
</evidence>
<proteinExistence type="predicted"/>
<dbReference type="Proteomes" id="UP000604825">
    <property type="component" value="Unassembled WGS sequence"/>
</dbReference>
<reference evidence="4" key="1">
    <citation type="submission" date="2020-10" db="EMBL/GenBank/DDBJ databases">
        <authorList>
            <person name="Han B."/>
            <person name="Lu T."/>
            <person name="Zhao Q."/>
            <person name="Huang X."/>
            <person name="Zhao Y."/>
        </authorList>
    </citation>
    <scope>NUCLEOTIDE SEQUENCE</scope>
</reference>
<organism evidence="4 5">
    <name type="scientific">Miscanthus lutarioriparius</name>
    <dbReference type="NCBI Taxonomy" id="422564"/>
    <lineage>
        <taxon>Eukaryota</taxon>
        <taxon>Viridiplantae</taxon>
        <taxon>Streptophyta</taxon>
        <taxon>Embryophyta</taxon>
        <taxon>Tracheophyta</taxon>
        <taxon>Spermatophyta</taxon>
        <taxon>Magnoliopsida</taxon>
        <taxon>Liliopsida</taxon>
        <taxon>Poales</taxon>
        <taxon>Poaceae</taxon>
        <taxon>PACMAD clade</taxon>
        <taxon>Panicoideae</taxon>
        <taxon>Andropogonodae</taxon>
        <taxon>Andropogoneae</taxon>
        <taxon>Saccharinae</taxon>
        <taxon>Miscanthus</taxon>
    </lineage>
</organism>
<protein>
    <recommendedName>
        <fullName evidence="3">DUF4220 domain-containing protein</fullName>
    </recommendedName>
</protein>
<evidence type="ECO:0000259" key="3">
    <source>
        <dbReference type="Pfam" id="PF13968"/>
    </source>
</evidence>
<feature type="transmembrane region" description="Helical" evidence="2">
    <location>
        <begin position="112"/>
        <end position="131"/>
    </location>
</feature>
<evidence type="ECO:0000256" key="1">
    <source>
        <dbReference type="SAM" id="MobiDB-lite"/>
    </source>
</evidence>
<feature type="transmembrane region" description="Helical" evidence="2">
    <location>
        <begin position="47"/>
        <end position="64"/>
    </location>
</feature>
<name>A0A811QBE8_9POAL</name>
<keyword evidence="5" id="KW-1185">Reference proteome</keyword>